<dbReference type="Gene3D" id="3.30.420.380">
    <property type="match status" value="1"/>
</dbReference>
<evidence type="ECO:0000313" key="12">
    <source>
        <dbReference type="EMBL" id="AJE02118.1"/>
    </source>
</evidence>
<keyword evidence="4" id="KW-1003">Cell membrane</keyword>
<keyword evidence="6 10" id="KW-0812">Transmembrane</keyword>
<evidence type="ECO:0000256" key="4">
    <source>
        <dbReference type="ARBA" id="ARBA00022475"/>
    </source>
</evidence>
<dbReference type="RefSeq" id="WP_039739683.1">
    <property type="nucleotide sequence ID" value="NZ_CP009788.1"/>
</dbReference>
<evidence type="ECO:0000256" key="3">
    <source>
        <dbReference type="ARBA" id="ARBA00022448"/>
    </source>
</evidence>
<keyword evidence="5" id="KW-0997">Cell inner membrane</keyword>
<evidence type="ECO:0000256" key="7">
    <source>
        <dbReference type="ARBA" id="ARBA00022927"/>
    </source>
</evidence>
<dbReference type="InterPro" id="IPR043129">
    <property type="entry name" value="ATPase_NBD"/>
</dbReference>
<organism evidence="12 13">
    <name type="scientific">Geobacter pickeringii</name>
    <dbReference type="NCBI Taxonomy" id="345632"/>
    <lineage>
        <taxon>Bacteria</taxon>
        <taxon>Pseudomonadati</taxon>
        <taxon>Thermodesulfobacteriota</taxon>
        <taxon>Desulfuromonadia</taxon>
        <taxon>Geobacterales</taxon>
        <taxon>Geobacteraceae</taxon>
        <taxon>Geobacter</taxon>
    </lineage>
</organism>
<accession>A0A0B5B6G3</accession>
<evidence type="ECO:0000256" key="1">
    <source>
        <dbReference type="ARBA" id="ARBA00004533"/>
    </source>
</evidence>
<comment type="similarity">
    <text evidence="2">Belongs to the GSP L family.</text>
</comment>
<evidence type="ECO:0000256" key="10">
    <source>
        <dbReference type="SAM" id="Phobius"/>
    </source>
</evidence>
<dbReference type="HOGENOM" id="CLU_622225_0_0_7"/>
<name>A0A0B5B6G3_9BACT</name>
<dbReference type="Proteomes" id="UP000057609">
    <property type="component" value="Chromosome"/>
</dbReference>
<evidence type="ECO:0000256" key="8">
    <source>
        <dbReference type="ARBA" id="ARBA00022989"/>
    </source>
</evidence>
<dbReference type="GO" id="GO:0009276">
    <property type="term" value="C:Gram-negative-bacterium-type cell wall"/>
    <property type="evidence" value="ECO:0007669"/>
    <property type="project" value="InterPro"/>
</dbReference>
<dbReference type="AlphaFoldDB" id="A0A0B5B6G3"/>
<dbReference type="EMBL" id="CP009788">
    <property type="protein sequence ID" value="AJE02118.1"/>
    <property type="molecule type" value="Genomic_DNA"/>
</dbReference>
<reference evidence="12 13" key="1">
    <citation type="journal article" date="2015" name="Genome Announc.">
        <title>Complete Genome of Geobacter pickeringii G13T, a Metal-Reducing Isolate from Sedimentary Kaolin Deposits.</title>
        <authorList>
            <person name="Badalamenti J.P."/>
            <person name="Bond D.R."/>
        </authorList>
    </citation>
    <scope>NUCLEOTIDE SEQUENCE [LARGE SCALE GENOMIC DNA]</scope>
    <source>
        <strain evidence="12 13">G13</strain>
    </source>
</reference>
<evidence type="ECO:0000256" key="5">
    <source>
        <dbReference type="ARBA" id="ARBA00022519"/>
    </source>
</evidence>
<feature type="transmembrane region" description="Helical" evidence="10">
    <location>
        <begin position="282"/>
        <end position="302"/>
    </location>
</feature>
<dbReference type="KEGG" id="gpi:GPICK_00845"/>
<keyword evidence="3" id="KW-0813">Transport</keyword>
<dbReference type="NCBIfam" id="TIGR01709">
    <property type="entry name" value="typeII_sec_gspL"/>
    <property type="match status" value="1"/>
</dbReference>
<evidence type="ECO:0000256" key="6">
    <source>
        <dbReference type="ARBA" id="ARBA00022692"/>
    </source>
</evidence>
<protein>
    <submittedName>
        <fullName evidence="12">General secretion pathway protein GspL</fullName>
    </submittedName>
</protein>
<feature type="domain" description="GspL periplasmic" evidence="11">
    <location>
        <begin position="281"/>
        <end position="427"/>
    </location>
</feature>
<evidence type="ECO:0000256" key="2">
    <source>
        <dbReference type="ARBA" id="ARBA00005318"/>
    </source>
</evidence>
<dbReference type="STRING" id="345632.GPICK_00845"/>
<dbReference type="GO" id="GO:0015627">
    <property type="term" value="C:type II protein secretion system complex"/>
    <property type="evidence" value="ECO:0007669"/>
    <property type="project" value="InterPro"/>
</dbReference>
<evidence type="ECO:0000259" key="11">
    <source>
        <dbReference type="Pfam" id="PF12693"/>
    </source>
</evidence>
<dbReference type="InterPro" id="IPR007812">
    <property type="entry name" value="T2SS_protein-GspL"/>
</dbReference>
<comment type="subcellular location">
    <subcellularLocation>
        <location evidence="1">Cell inner membrane</location>
    </subcellularLocation>
</comment>
<keyword evidence="8 10" id="KW-1133">Transmembrane helix</keyword>
<gene>
    <name evidence="12" type="ORF">GPICK_00845</name>
</gene>
<sequence length="435" mass="46078">MTYLILEWTGAELIASRFLQRRGEFVLQGRERHPAGGEHGFGEALRNLSPAGDPCRIVLALPLSRFFSREIELPIRERRKLREILPLELKGETVLETDELVFDGLPLDDGKVLALWGRKRELALLIADAAAAGFEPEVVTAAPLSWGVLLPEEGEVGTAALSDGTALALFRDGAPFFFRPIAGGSAEIGQTLAALELGRGITVPRLWHIGPLAGDAESPPVSPPLLPVAAPLAAAFGGDLAAAGEGAGAWGVAHAVAAGEAVDFRSGELAWTKGREEALKRLRLPLILAALLLLLLVADAVVRYTLVRRDLNSLDASITSLYREIFPGRKKGVDEAAEVRAEIRRLGAGAGGGSPLATLKKLAEAKGDDVAGLYEVEIDGSQVRAKGDARSAQAVTDFRNRLAGAFATAEMGQITSKPDGSVSFTLRTSIKEGGR</sequence>
<dbReference type="SUPFAM" id="SSF53067">
    <property type="entry name" value="Actin-like ATPase domain"/>
    <property type="match status" value="1"/>
</dbReference>
<evidence type="ECO:0000256" key="9">
    <source>
        <dbReference type="ARBA" id="ARBA00023136"/>
    </source>
</evidence>
<dbReference type="OrthoDB" id="5392419at2"/>
<keyword evidence="7" id="KW-0653">Protein transport</keyword>
<evidence type="ECO:0000313" key="13">
    <source>
        <dbReference type="Proteomes" id="UP000057609"/>
    </source>
</evidence>
<dbReference type="Pfam" id="PF12693">
    <property type="entry name" value="GspL_C"/>
    <property type="match status" value="1"/>
</dbReference>
<dbReference type="InterPro" id="IPR025691">
    <property type="entry name" value="GspL_pp_dom"/>
</dbReference>
<proteinExistence type="inferred from homology"/>
<keyword evidence="13" id="KW-1185">Reference proteome</keyword>
<dbReference type="GO" id="GO:0005886">
    <property type="term" value="C:plasma membrane"/>
    <property type="evidence" value="ECO:0007669"/>
    <property type="project" value="UniProtKB-SubCell"/>
</dbReference>
<keyword evidence="9 10" id="KW-0472">Membrane</keyword>
<dbReference type="GO" id="GO:0015628">
    <property type="term" value="P:protein secretion by the type II secretion system"/>
    <property type="evidence" value="ECO:0007669"/>
    <property type="project" value="InterPro"/>
</dbReference>